<comment type="caution">
    <text evidence="2">The sequence shown here is derived from an EMBL/GenBank/DDBJ whole genome shotgun (WGS) entry which is preliminary data.</text>
</comment>
<keyword evidence="1" id="KW-1133">Transmembrane helix</keyword>
<dbReference type="Proteomes" id="UP001412067">
    <property type="component" value="Unassembled WGS sequence"/>
</dbReference>
<evidence type="ECO:0000313" key="2">
    <source>
        <dbReference type="EMBL" id="KAK8969233.1"/>
    </source>
</evidence>
<evidence type="ECO:0000256" key="1">
    <source>
        <dbReference type="SAM" id="Phobius"/>
    </source>
</evidence>
<proteinExistence type="predicted"/>
<keyword evidence="1" id="KW-0812">Transmembrane</keyword>
<reference evidence="2 3" key="1">
    <citation type="journal article" date="2022" name="Nat. Plants">
        <title>Genomes of leafy and leafless Platanthera orchids illuminate the evolution of mycoheterotrophy.</title>
        <authorList>
            <person name="Li M.H."/>
            <person name="Liu K.W."/>
            <person name="Li Z."/>
            <person name="Lu H.C."/>
            <person name="Ye Q.L."/>
            <person name="Zhang D."/>
            <person name="Wang J.Y."/>
            <person name="Li Y.F."/>
            <person name="Zhong Z.M."/>
            <person name="Liu X."/>
            <person name="Yu X."/>
            <person name="Liu D.K."/>
            <person name="Tu X.D."/>
            <person name="Liu B."/>
            <person name="Hao Y."/>
            <person name="Liao X.Y."/>
            <person name="Jiang Y.T."/>
            <person name="Sun W.H."/>
            <person name="Chen J."/>
            <person name="Chen Y.Q."/>
            <person name="Ai Y."/>
            <person name="Zhai J.W."/>
            <person name="Wu S.S."/>
            <person name="Zhou Z."/>
            <person name="Hsiao Y.Y."/>
            <person name="Wu W.L."/>
            <person name="Chen Y.Y."/>
            <person name="Lin Y.F."/>
            <person name="Hsu J.L."/>
            <person name="Li C.Y."/>
            <person name="Wang Z.W."/>
            <person name="Zhao X."/>
            <person name="Zhong W.Y."/>
            <person name="Ma X.K."/>
            <person name="Ma L."/>
            <person name="Huang J."/>
            <person name="Chen G.Z."/>
            <person name="Huang M.Z."/>
            <person name="Huang L."/>
            <person name="Peng D.H."/>
            <person name="Luo Y.B."/>
            <person name="Zou S.Q."/>
            <person name="Chen S.P."/>
            <person name="Lan S."/>
            <person name="Tsai W.C."/>
            <person name="Van de Peer Y."/>
            <person name="Liu Z.J."/>
        </authorList>
    </citation>
    <scope>NUCLEOTIDE SEQUENCE [LARGE SCALE GENOMIC DNA]</scope>
    <source>
        <strain evidence="2">Lor288</strain>
    </source>
</reference>
<organism evidence="2 3">
    <name type="scientific">Platanthera guangdongensis</name>
    <dbReference type="NCBI Taxonomy" id="2320717"/>
    <lineage>
        <taxon>Eukaryota</taxon>
        <taxon>Viridiplantae</taxon>
        <taxon>Streptophyta</taxon>
        <taxon>Embryophyta</taxon>
        <taxon>Tracheophyta</taxon>
        <taxon>Spermatophyta</taxon>
        <taxon>Magnoliopsida</taxon>
        <taxon>Liliopsida</taxon>
        <taxon>Asparagales</taxon>
        <taxon>Orchidaceae</taxon>
        <taxon>Orchidoideae</taxon>
        <taxon>Orchideae</taxon>
        <taxon>Orchidinae</taxon>
        <taxon>Platanthera</taxon>
    </lineage>
</organism>
<dbReference type="EMBL" id="JBBWWR010000003">
    <property type="protein sequence ID" value="KAK8969233.1"/>
    <property type="molecule type" value="Genomic_DNA"/>
</dbReference>
<name>A0ABR2N253_9ASPA</name>
<sequence length="179" mass="21121">MSHALNEVLIPDLNTFLWPIVMVMPLFGLFALLWKTTRAERQMQQWKRSARDAIESEAQTNTRARAYIKQMTMRGIWGKIVWMGKGKGPYIKKMVMSYIEEPECILCKSNSAHKIPSVCYFLNEAFDELEKHQKIYEDPKLYDFATLFLMIHANRILFMNVPTYKKASWLKERYIKIAC</sequence>
<evidence type="ECO:0000313" key="3">
    <source>
        <dbReference type="Proteomes" id="UP001412067"/>
    </source>
</evidence>
<feature type="transmembrane region" description="Helical" evidence="1">
    <location>
        <begin position="16"/>
        <end position="34"/>
    </location>
</feature>
<keyword evidence="3" id="KW-1185">Reference proteome</keyword>
<gene>
    <name evidence="2" type="ORF">KSP40_PGU006073</name>
</gene>
<keyword evidence="1" id="KW-0472">Membrane</keyword>
<evidence type="ECO:0008006" key="4">
    <source>
        <dbReference type="Google" id="ProtNLM"/>
    </source>
</evidence>
<accession>A0ABR2N253</accession>
<protein>
    <recommendedName>
        <fullName evidence="4">ATP synthase F0 subunit 8</fullName>
    </recommendedName>
</protein>